<dbReference type="KEGG" id="ccb:Clocel_3253"/>
<evidence type="ECO:0000259" key="1">
    <source>
        <dbReference type="PROSITE" id="PS51186"/>
    </source>
</evidence>
<reference evidence="2 3" key="1">
    <citation type="submission" date="2010-08" db="EMBL/GenBank/DDBJ databases">
        <title>Complete sequence of Clostridium cellulovorans 743B.</title>
        <authorList>
            <consortium name="US DOE Joint Genome Institute"/>
            <person name="Lucas S."/>
            <person name="Copeland A."/>
            <person name="Lapidus A."/>
            <person name="Cheng J.-F."/>
            <person name="Bruce D."/>
            <person name="Goodwin L."/>
            <person name="Pitluck S."/>
            <person name="Chertkov O."/>
            <person name="Detter J.C."/>
            <person name="Han C."/>
            <person name="Tapia R."/>
            <person name="Land M."/>
            <person name="Hauser L."/>
            <person name="Chang Y.-J."/>
            <person name="Jeffries C."/>
            <person name="Kyrpides N."/>
            <person name="Ivanova N."/>
            <person name="Mikhailova N."/>
            <person name="Hemme C.L."/>
            <person name="Woyke T."/>
        </authorList>
    </citation>
    <scope>NUCLEOTIDE SEQUENCE [LARGE SCALE GENOMIC DNA]</scope>
    <source>
        <strain evidence="3">ATCC 35296 / DSM 3052 / OCM 3 / 743B</strain>
    </source>
</reference>
<accession>D9SUI4</accession>
<name>D9SUI4_CLOC7</name>
<dbReference type="eggNOG" id="COG0456">
    <property type="taxonomic scope" value="Bacteria"/>
</dbReference>
<organism evidence="2 3">
    <name type="scientific">Clostridium cellulovorans (strain ATCC 35296 / DSM 3052 / OCM 3 / 743B)</name>
    <dbReference type="NCBI Taxonomy" id="573061"/>
    <lineage>
        <taxon>Bacteria</taxon>
        <taxon>Bacillati</taxon>
        <taxon>Bacillota</taxon>
        <taxon>Clostridia</taxon>
        <taxon>Eubacteriales</taxon>
        <taxon>Clostridiaceae</taxon>
        <taxon>Clostridium</taxon>
    </lineage>
</organism>
<dbReference type="AlphaFoldDB" id="D9SUI4"/>
<dbReference type="EMBL" id="CP002160">
    <property type="protein sequence ID" value="ADL52939.1"/>
    <property type="molecule type" value="Genomic_DNA"/>
</dbReference>
<dbReference type="Proteomes" id="UP000002730">
    <property type="component" value="Chromosome"/>
</dbReference>
<dbReference type="Gene3D" id="3.40.630.30">
    <property type="match status" value="1"/>
</dbReference>
<dbReference type="HOGENOM" id="CLU_121411_0_0_9"/>
<dbReference type="GO" id="GO:0016747">
    <property type="term" value="F:acyltransferase activity, transferring groups other than amino-acyl groups"/>
    <property type="evidence" value="ECO:0007669"/>
    <property type="project" value="InterPro"/>
</dbReference>
<sequence>MIYHKNEDVLIRSMQEEDARKLVKAFQEQGWNKSIELFNYYFNEQKNHARYILIAEFCGDIAGYTTILPKALEGPFADRKIPEICDFNVLIKYQRKGIGNIILDVAEKIAGKISNTVSLGVGLHSGYGVAQRIYVKRGYIPDGSGVWFMNKQLEPYTTCNNNDDLILFLSKSLV</sequence>
<dbReference type="OrthoDB" id="9803772at2"/>
<dbReference type="CDD" id="cd04301">
    <property type="entry name" value="NAT_SF"/>
    <property type="match status" value="1"/>
</dbReference>
<protein>
    <submittedName>
        <fullName evidence="2">GCN5-related N-acetyltransferase</fullName>
    </submittedName>
</protein>
<dbReference type="SUPFAM" id="SSF55729">
    <property type="entry name" value="Acyl-CoA N-acyltransferases (Nat)"/>
    <property type="match status" value="1"/>
</dbReference>
<evidence type="ECO:0000313" key="2">
    <source>
        <dbReference type="EMBL" id="ADL52939.1"/>
    </source>
</evidence>
<proteinExistence type="predicted"/>
<gene>
    <name evidence="2" type="ordered locus">Clocel_3253</name>
</gene>
<dbReference type="STRING" id="573061.Clocel_3253"/>
<keyword evidence="3" id="KW-1185">Reference proteome</keyword>
<dbReference type="InterPro" id="IPR000182">
    <property type="entry name" value="GNAT_dom"/>
</dbReference>
<dbReference type="PROSITE" id="PS51186">
    <property type="entry name" value="GNAT"/>
    <property type="match status" value="1"/>
</dbReference>
<evidence type="ECO:0000313" key="3">
    <source>
        <dbReference type="Proteomes" id="UP000002730"/>
    </source>
</evidence>
<dbReference type="RefSeq" id="WP_010073327.1">
    <property type="nucleotide sequence ID" value="NC_014393.1"/>
</dbReference>
<feature type="domain" description="N-acetyltransferase" evidence="1">
    <location>
        <begin position="9"/>
        <end position="154"/>
    </location>
</feature>
<dbReference type="Pfam" id="PF00583">
    <property type="entry name" value="Acetyltransf_1"/>
    <property type="match status" value="1"/>
</dbReference>
<keyword evidence="2" id="KW-0808">Transferase</keyword>
<dbReference type="InterPro" id="IPR016181">
    <property type="entry name" value="Acyl_CoA_acyltransferase"/>
</dbReference>